<comment type="caution">
    <text evidence="1">The sequence shown here is derived from an EMBL/GenBank/DDBJ whole genome shotgun (WGS) entry which is preliminary data.</text>
</comment>
<keyword evidence="2" id="KW-1185">Reference proteome</keyword>
<gene>
    <name evidence="1" type="ORF">QN277_006140</name>
</gene>
<proteinExistence type="predicted"/>
<evidence type="ECO:0000313" key="1">
    <source>
        <dbReference type="EMBL" id="KAK4259850.1"/>
    </source>
</evidence>
<name>A0AAE1JYF8_9FABA</name>
<accession>A0AAE1JYF8</accession>
<sequence length="182" mass="20840">MSPQIKQSFMYLPTAKDIWVAVRDFYVDAKDLSQLFDLRCRIWKSCQGSRDVAEFWFELVALWQEEDQMVKNEWDSPADATCHLRNVDTDRILIFLAGLNSEFDDARARILSNSSLPPLLEVYSEIRREESRRKTMLCKAISSGPEASGFISKHVPSSGFGSNKSRPTCDHCKKIGHTKDKC</sequence>
<dbReference type="AlphaFoldDB" id="A0AAE1JYF8"/>
<dbReference type="EMBL" id="JAWXYG010000011">
    <property type="protein sequence ID" value="KAK4259850.1"/>
    <property type="molecule type" value="Genomic_DNA"/>
</dbReference>
<dbReference type="PANTHER" id="PTHR34222:SF91">
    <property type="match status" value="1"/>
</dbReference>
<dbReference type="Proteomes" id="UP001293593">
    <property type="component" value="Unassembled WGS sequence"/>
</dbReference>
<protein>
    <submittedName>
        <fullName evidence="1">Uncharacterized protein</fullName>
    </submittedName>
</protein>
<dbReference type="PANTHER" id="PTHR34222">
    <property type="entry name" value="GAG_PRE-INTEGRS DOMAIN-CONTAINING PROTEIN"/>
    <property type="match status" value="1"/>
</dbReference>
<evidence type="ECO:0000313" key="2">
    <source>
        <dbReference type="Proteomes" id="UP001293593"/>
    </source>
</evidence>
<reference evidence="1" key="1">
    <citation type="submission" date="2023-10" db="EMBL/GenBank/DDBJ databases">
        <title>Chromosome-level genome of the transformable northern wattle, Acacia crassicarpa.</title>
        <authorList>
            <person name="Massaro I."/>
            <person name="Sinha N.R."/>
            <person name="Poethig S."/>
            <person name="Leichty A.R."/>
        </authorList>
    </citation>
    <scope>NUCLEOTIDE SEQUENCE</scope>
    <source>
        <strain evidence="1">Acra3RX</strain>
        <tissue evidence="1">Leaf</tissue>
    </source>
</reference>
<organism evidence="1 2">
    <name type="scientific">Acacia crassicarpa</name>
    <name type="common">northern wattle</name>
    <dbReference type="NCBI Taxonomy" id="499986"/>
    <lineage>
        <taxon>Eukaryota</taxon>
        <taxon>Viridiplantae</taxon>
        <taxon>Streptophyta</taxon>
        <taxon>Embryophyta</taxon>
        <taxon>Tracheophyta</taxon>
        <taxon>Spermatophyta</taxon>
        <taxon>Magnoliopsida</taxon>
        <taxon>eudicotyledons</taxon>
        <taxon>Gunneridae</taxon>
        <taxon>Pentapetalae</taxon>
        <taxon>rosids</taxon>
        <taxon>fabids</taxon>
        <taxon>Fabales</taxon>
        <taxon>Fabaceae</taxon>
        <taxon>Caesalpinioideae</taxon>
        <taxon>mimosoid clade</taxon>
        <taxon>Acacieae</taxon>
        <taxon>Acacia</taxon>
    </lineage>
</organism>